<protein>
    <recommendedName>
        <fullName evidence="1">Reverse transcriptase zinc-binding domain-containing protein</fullName>
    </recommendedName>
</protein>
<dbReference type="AlphaFoldDB" id="A0AAV0ZIN0"/>
<feature type="domain" description="Reverse transcriptase zinc-binding" evidence="1">
    <location>
        <begin position="4"/>
        <end position="62"/>
    </location>
</feature>
<dbReference type="EMBL" id="OX451737">
    <property type="protein sequence ID" value="CAI8596592.1"/>
    <property type="molecule type" value="Genomic_DNA"/>
</dbReference>
<evidence type="ECO:0000313" key="2">
    <source>
        <dbReference type="EMBL" id="CAI8596592.1"/>
    </source>
</evidence>
<gene>
    <name evidence="2" type="ORF">VFH_II042200</name>
</gene>
<dbReference type="Proteomes" id="UP001157006">
    <property type="component" value="Chromosome 2"/>
</dbReference>
<evidence type="ECO:0000259" key="1">
    <source>
        <dbReference type="Pfam" id="PF13966"/>
    </source>
</evidence>
<keyword evidence="3" id="KW-1185">Reference proteome</keyword>
<name>A0AAV0ZIN0_VICFA</name>
<dbReference type="InterPro" id="IPR026960">
    <property type="entry name" value="RVT-Znf"/>
</dbReference>
<sequence>MGIHAPPKSKHLLWRTCRGCLPTRSKLRQHYVPCPNNCQLCEGEVEDNYHIFFDCALISHCWSVAGLEEVIRLKLVSMNEAKLVIHDICSKENKRVTGKVEIMLWVIWNNRNNWIWNNDKKDANQLRMQGYTTYGRIDIWLKYPTIRKEVSVIRQIIYICDSPREVDG</sequence>
<organism evidence="2 3">
    <name type="scientific">Vicia faba</name>
    <name type="common">Broad bean</name>
    <name type="synonym">Faba vulgaris</name>
    <dbReference type="NCBI Taxonomy" id="3906"/>
    <lineage>
        <taxon>Eukaryota</taxon>
        <taxon>Viridiplantae</taxon>
        <taxon>Streptophyta</taxon>
        <taxon>Embryophyta</taxon>
        <taxon>Tracheophyta</taxon>
        <taxon>Spermatophyta</taxon>
        <taxon>Magnoliopsida</taxon>
        <taxon>eudicotyledons</taxon>
        <taxon>Gunneridae</taxon>
        <taxon>Pentapetalae</taxon>
        <taxon>rosids</taxon>
        <taxon>fabids</taxon>
        <taxon>Fabales</taxon>
        <taxon>Fabaceae</taxon>
        <taxon>Papilionoideae</taxon>
        <taxon>50 kb inversion clade</taxon>
        <taxon>NPAAA clade</taxon>
        <taxon>Hologalegina</taxon>
        <taxon>IRL clade</taxon>
        <taxon>Fabeae</taxon>
        <taxon>Vicia</taxon>
    </lineage>
</organism>
<accession>A0AAV0ZIN0</accession>
<dbReference type="Pfam" id="PF13966">
    <property type="entry name" value="zf-RVT"/>
    <property type="match status" value="1"/>
</dbReference>
<proteinExistence type="predicted"/>
<reference evidence="2 3" key="1">
    <citation type="submission" date="2023-01" db="EMBL/GenBank/DDBJ databases">
        <authorList>
            <person name="Kreplak J."/>
        </authorList>
    </citation>
    <scope>NUCLEOTIDE SEQUENCE [LARGE SCALE GENOMIC DNA]</scope>
</reference>
<evidence type="ECO:0000313" key="3">
    <source>
        <dbReference type="Proteomes" id="UP001157006"/>
    </source>
</evidence>